<dbReference type="KEGG" id="skr:BRX40_12660"/>
<evidence type="ECO:0000313" key="5">
    <source>
        <dbReference type="EMBL" id="RSV04737.1"/>
    </source>
</evidence>
<evidence type="ECO:0000259" key="3">
    <source>
        <dbReference type="Pfam" id="PF16220"/>
    </source>
</evidence>
<reference evidence="6" key="2">
    <citation type="submission" date="2016-12" db="EMBL/GenBank/DDBJ databases">
        <title>Whole genome sequencing of Sphingomonas sp. ABOJV.</title>
        <authorList>
            <person name="Conlan S."/>
            <person name="Thomas P.J."/>
            <person name="Mullikin J."/>
            <person name="Palmore T.N."/>
            <person name="Frank K.M."/>
            <person name="Segre J.A."/>
        </authorList>
    </citation>
    <scope>NUCLEOTIDE SEQUENCE [LARGE SCALE GENOMIC DNA]</scope>
    <source>
        <strain evidence="6">ABOJV</strain>
    </source>
</reference>
<gene>
    <name evidence="4" type="ORF">BRX40_12660</name>
    <name evidence="5" type="ORF">CA257_07440</name>
</gene>
<dbReference type="STRING" id="93064.BRX40_12660"/>
<reference evidence="5 7" key="3">
    <citation type="submission" date="2018-07" db="EMBL/GenBank/DDBJ databases">
        <title>Genomic and Epidemiologic Investigation of an Indolent Hospital Outbreak.</title>
        <authorList>
            <person name="Johnson R.C."/>
            <person name="Deming C."/>
            <person name="Conlan S."/>
            <person name="Zellmer C.J."/>
            <person name="Michelin A.V."/>
            <person name="Lee-Lin S."/>
            <person name="Thomas P.J."/>
            <person name="Park M."/>
            <person name="Weingarten R.A."/>
            <person name="Less J."/>
            <person name="Dekker J.P."/>
            <person name="Frank K.M."/>
            <person name="Musser K.A."/>
            <person name="Mcquiston J.R."/>
            <person name="Henderson D.K."/>
            <person name="Lau A.F."/>
            <person name="Palmore T.N."/>
            <person name="Segre J.A."/>
        </authorList>
    </citation>
    <scope>NUCLEOTIDE SEQUENCE [LARGE SCALE GENOMIC DNA]</scope>
    <source>
        <strain evidence="5 7">SK-NIH.Env10_0317</strain>
    </source>
</reference>
<name>A0A1L6JCD4_9SPHN</name>
<dbReference type="InterPro" id="IPR032623">
    <property type="entry name" value="FecR_N"/>
</dbReference>
<dbReference type="Proteomes" id="UP000185161">
    <property type="component" value="Chromosome"/>
</dbReference>
<sequence length="335" mass="36370">MPKLGKDAQADARDMAATWFVRLRSPMSDADREAFEAWRSDPENARAWAHVEQTWDQTMFLAGTPLVRSRDLSRAAPHFPVRRVAALVAMALLIGVATWTWISRGGPDHGTVPQIARTLELKAAPAGVRTVSLSDGSRVTLDRQAIVHVAFSDRERRLRLVEGRARFDVAHDAARRFVVDAGEGSVIAHGTVFDVALEDGTARIALLRGRVEVRQRSDAAAAAGMRMLAPGQEVMVTARLLSQPSATPVGEADWASDMITFGATPLSDAIAAFNRTSIRPVRLDAQRFGQERLSGAFRRGDPDAFARGIAASFGLSVRYDRDGAIHLDEPAAKGT</sequence>
<keyword evidence="1" id="KW-1133">Transmembrane helix</keyword>
<keyword evidence="1" id="KW-0472">Membrane</keyword>
<dbReference type="InterPro" id="IPR012373">
    <property type="entry name" value="Ferrdict_sens_TM"/>
</dbReference>
<protein>
    <submittedName>
        <fullName evidence="5">DUF4880 domain-containing protein</fullName>
    </submittedName>
</protein>
<dbReference type="EMBL" id="CP018820">
    <property type="protein sequence ID" value="APR53160.1"/>
    <property type="molecule type" value="Genomic_DNA"/>
</dbReference>
<dbReference type="PANTHER" id="PTHR30273:SF2">
    <property type="entry name" value="PROTEIN FECR"/>
    <property type="match status" value="1"/>
</dbReference>
<feature type="domain" description="FecR protein" evidence="2">
    <location>
        <begin position="123"/>
        <end position="212"/>
    </location>
</feature>
<evidence type="ECO:0000313" key="4">
    <source>
        <dbReference type="EMBL" id="APR53160.1"/>
    </source>
</evidence>
<dbReference type="Gene3D" id="2.60.120.1440">
    <property type="match status" value="1"/>
</dbReference>
<feature type="domain" description="FecR N-terminal" evidence="3">
    <location>
        <begin position="16"/>
        <end position="53"/>
    </location>
</feature>
<feature type="transmembrane region" description="Helical" evidence="1">
    <location>
        <begin position="84"/>
        <end position="102"/>
    </location>
</feature>
<dbReference type="OrthoDB" id="7492241at2"/>
<evidence type="ECO:0000313" key="7">
    <source>
        <dbReference type="Proteomes" id="UP000286681"/>
    </source>
</evidence>
<dbReference type="PIRSF" id="PIRSF018266">
    <property type="entry name" value="FecR"/>
    <property type="match status" value="1"/>
</dbReference>
<evidence type="ECO:0000256" key="1">
    <source>
        <dbReference type="SAM" id="Phobius"/>
    </source>
</evidence>
<proteinExistence type="predicted"/>
<dbReference type="InterPro" id="IPR006860">
    <property type="entry name" value="FecR"/>
</dbReference>
<dbReference type="AlphaFoldDB" id="A0A1L6JCD4"/>
<dbReference type="EMBL" id="QQWO01000005">
    <property type="protein sequence ID" value="RSV04737.1"/>
    <property type="molecule type" value="Genomic_DNA"/>
</dbReference>
<dbReference type="Proteomes" id="UP000286681">
    <property type="component" value="Unassembled WGS sequence"/>
</dbReference>
<dbReference type="GeneID" id="44133415"/>
<dbReference type="Pfam" id="PF16220">
    <property type="entry name" value="DUF4880"/>
    <property type="match status" value="1"/>
</dbReference>
<dbReference type="Pfam" id="PF04773">
    <property type="entry name" value="FecR"/>
    <property type="match status" value="1"/>
</dbReference>
<dbReference type="GO" id="GO:0016989">
    <property type="term" value="F:sigma factor antagonist activity"/>
    <property type="evidence" value="ECO:0007669"/>
    <property type="project" value="TreeGrafter"/>
</dbReference>
<organism evidence="4 6">
    <name type="scientific">Sphingomonas koreensis</name>
    <dbReference type="NCBI Taxonomy" id="93064"/>
    <lineage>
        <taxon>Bacteria</taxon>
        <taxon>Pseudomonadati</taxon>
        <taxon>Pseudomonadota</taxon>
        <taxon>Alphaproteobacteria</taxon>
        <taxon>Sphingomonadales</taxon>
        <taxon>Sphingomonadaceae</taxon>
        <taxon>Sphingomonas</taxon>
    </lineage>
</organism>
<accession>A0A1L6JCD4</accession>
<keyword evidence="1" id="KW-0812">Transmembrane</keyword>
<dbReference type="RefSeq" id="WP_075151832.1">
    <property type="nucleotide sequence ID" value="NZ_CP018820.1"/>
</dbReference>
<evidence type="ECO:0000313" key="6">
    <source>
        <dbReference type="Proteomes" id="UP000185161"/>
    </source>
</evidence>
<keyword evidence="6" id="KW-1185">Reference proteome</keyword>
<evidence type="ECO:0000259" key="2">
    <source>
        <dbReference type="Pfam" id="PF04773"/>
    </source>
</evidence>
<reference evidence="4" key="1">
    <citation type="submission" date="2016-12" db="EMBL/GenBank/DDBJ databases">
        <title>Whole genome sequencing of Sphingomonas koreensis.</title>
        <authorList>
            <person name="Conlan S."/>
            <person name="Thomas P.J."/>
            <person name="Mullikin J."/>
            <person name="Palmore T.N."/>
            <person name="Frank K.M."/>
            <person name="Segre J.A."/>
        </authorList>
    </citation>
    <scope>NUCLEOTIDE SEQUENCE</scope>
    <source>
        <strain evidence="4">ABOJV</strain>
    </source>
</reference>
<dbReference type="PANTHER" id="PTHR30273">
    <property type="entry name" value="PERIPLASMIC SIGNAL SENSOR AND SIGMA FACTOR ACTIVATOR FECR-RELATED"/>
    <property type="match status" value="1"/>
</dbReference>